<organism evidence="1 2">
    <name type="scientific">Caulobacter vibrioides</name>
    <name type="common">Caulobacter crescentus</name>
    <dbReference type="NCBI Taxonomy" id="155892"/>
    <lineage>
        <taxon>Bacteria</taxon>
        <taxon>Pseudomonadati</taxon>
        <taxon>Pseudomonadota</taxon>
        <taxon>Alphaproteobacteria</taxon>
        <taxon>Caulobacterales</taxon>
        <taxon>Caulobacteraceae</taxon>
        <taxon>Caulobacter</taxon>
    </lineage>
</organism>
<dbReference type="AlphaFoldDB" id="A0A258CXB9"/>
<evidence type="ECO:0000313" key="1">
    <source>
        <dbReference type="EMBL" id="OYW99712.1"/>
    </source>
</evidence>
<reference evidence="1 2" key="1">
    <citation type="submission" date="2017-03" db="EMBL/GenBank/DDBJ databases">
        <title>Lifting the veil on microbial sulfur biogeochemistry in mining wastewaters.</title>
        <authorList>
            <person name="Kantor R.S."/>
            <person name="Colenbrander Nelson T."/>
            <person name="Marshall S."/>
            <person name="Bennett D."/>
            <person name="Apte S."/>
            <person name="Camacho D."/>
            <person name="Thomas B.C."/>
            <person name="Warren L.A."/>
            <person name="Banfield J.F."/>
        </authorList>
    </citation>
    <scope>NUCLEOTIDE SEQUENCE [LARGE SCALE GENOMIC DNA]</scope>
    <source>
        <strain evidence="1">32-67-7</strain>
    </source>
</reference>
<gene>
    <name evidence="1" type="ORF">B7Z12_17575</name>
</gene>
<evidence type="ECO:0000313" key="2">
    <source>
        <dbReference type="Proteomes" id="UP000215616"/>
    </source>
</evidence>
<dbReference type="InterPro" id="IPR025187">
    <property type="entry name" value="DUF4112"/>
</dbReference>
<name>A0A258CXB9_CAUVI</name>
<dbReference type="EMBL" id="NCDQ01000372">
    <property type="protein sequence ID" value="OYW99712.1"/>
    <property type="molecule type" value="Genomic_DNA"/>
</dbReference>
<proteinExistence type="predicted"/>
<dbReference type="Proteomes" id="UP000215616">
    <property type="component" value="Unassembled WGS sequence"/>
</dbReference>
<comment type="caution">
    <text evidence="1">The sequence shown here is derived from an EMBL/GenBank/DDBJ whole genome shotgun (WGS) entry which is preliminary data.</text>
</comment>
<evidence type="ECO:0008006" key="3">
    <source>
        <dbReference type="Google" id="ProtNLM"/>
    </source>
</evidence>
<sequence>MIFARSHIELHNIRASIERTKRLSDNVIKIGPIGVGLDGLLTWIPWAGGLYSAGAGLVLLSDGLRARCAPMVMLEATMVLLADLAIGIAPVPGGLGKLADVLFSGHKWAADLMIKHMEETIYFEGARKDVVNTPEYREILSRIKAGKERRRVVFLG</sequence>
<protein>
    <recommendedName>
        <fullName evidence="3">DUF4112 domain-containing protein</fullName>
    </recommendedName>
</protein>
<dbReference type="Pfam" id="PF13430">
    <property type="entry name" value="DUF4112"/>
    <property type="match status" value="1"/>
</dbReference>
<accession>A0A258CXB9</accession>